<dbReference type="InterPro" id="IPR046210">
    <property type="entry name" value="DUF6243"/>
</dbReference>
<dbReference type="Pfam" id="PF19756">
    <property type="entry name" value="DUF6243"/>
    <property type="match status" value="1"/>
</dbReference>
<name>A0ABT0UJB3_9ACTN</name>
<evidence type="ECO:0000313" key="3">
    <source>
        <dbReference type="Proteomes" id="UP001431429"/>
    </source>
</evidence>
<feature type="compositionally biased region" description="Basic and acidic residues" evidence="1">
    <location>
        <begin position="40"/>
        <end position="54"/>
    </location>
</feature>
<comment type="caution">
    <text evidence="2">The sequence shown here is derived from an EMBL/GenBank/DDBJ whole genome shotgun (WGS) entry which is preliminary data.</text>
</comment>
<feature type="region of interest" description="Disordered" evidence="1">
    <location>
        <begin position="1"/>
        <end position="74"/>
    </location>
</feature>
<sequence length="74" mass="8156">MAKSRNNLLGVGGQRKKLSRADQQGHGPARNADRQVTADQKAELLRKMRERAQDTEPEAAEGSEQPQESPTNES</sequence>
<evidence type="ECO:0000256" key="1">
    <source>
        <dbReference type="SAM" id="MobiDB-lite"/>
    </source>
</evidence>
<proteinExistence type="predicted"/>
<reference evidence="2" key="1">
    <citation type="submission" date="2022-06" db="EMBL/GenBank/DDBJ databases">
        <title>Genome public.</title>
        <authorList>
            <person name="Sun Q."/>
        </authorList>
    </citation>
    <scope>NUCLEOTIDE SEQUENCE</scope>
    <source>
        <strain evidence="2">CWNU-1</strain>
    </source>
</reference>
<dbReference type="Proteomes" id="UP001431429">
    <property type="component" value="Unassembled WGS sequence"/>
</dbReference>
<dbReference type="EMBL" id="JAMQAW010000008">
    <property type="protein sequence ID" value="MCM2388529.1"/>
    <property type="molecule type" value="Genomic_DNA"/>
</dbReference>
<organism evidence="2 3">
    <name type="scientific">Streptomyces albipurpureus</name>
    <dbReference type="NCBI Taxonomy" id="2897419"/>
    <lineage>
        <taxon>Bacteria</taxon>
        <taxon>Bacillati</taxon>
        <taxon>Actinomycetota</taxon>
        <taxon>Actinomycetes</taxon>
        <taxon>Kitasatosporales</taxon>
        <taxon>Streptomycetaceae</taxon>
        <taxon>Streptomyces</taxon>
    </lineage>
</organism>
<gene>
    <name evidence="2" type="ORF">NBG84_09505</name>
</gene>
<protein>
    <submittedName>
        <fullName evidence="2">DUF6243 family protein</fullName>
    </submittedName>
</protein>
<feature type="compositionally biased region" description="Polar residues" evidence="1">
    <location>
        <begin position="64"/>
        <end position="74"/>
    </location>
</feature>
<evidence type="ECO:0000313" key="2">
    <source>
        <dbReference type="EMBL" id="MCM2388529.1"/>
    </source>
</evidence>
<accession>A0ABT0UJB3</accession>
<dbReference type="RefSeq" id="WP_250918882.1">
    <property type="nucleotide sequence ID" value="NZ_JAMQAW010000008.1"/>
</dbReference>
<keyword evidence="3" id="KW-1185">Reference proteome</keyword>